<sequence>MKDLEFALNMKPGSIYAAFHSKEALFLASLERYMQVNQVRLGELLAGTGSPLAALAEFLRSFVYPANEARGPQVCMIVKSMLEATDADKAIAEAARTYLDNMTGEIIALFRAAQDSGELPGDADAVLLGRRYLLNLTALRIEAQWTRCGAELKQLAESMAQEVEALAIRSSEN</sequence>
<dbReference type="PANTHER" id="PTHR47506">
    <property type="entry name" value="TRANSCRIPTIONAL REGULATORY PROTEIN"/>
    <property type="match status" value="1"/>
</dbReference>
<organism evidence="3 4">
    <name type="scientific">Leisingera methylohalidivorans DSM 14336</name>
    <dbReference type="NCBI Taxonomy" id="999552"/>
    <lineage>
        <taxon>Bacteria</taxon>
        <taxon>Pseudomonadati</taxon>
        <taxon>Pseudomonadota</taxon>
        <taxon>Alphaproteobacteria</taxon>
        <taxon>Rhodobacterales</taxon>
        <taxon>Roseobacteraceae</taxon>
        <taxon>Leisingera</taxon>
    </lineage>
</organism>
<reference evidence="3 4" key="1">
    <citation type="submission" date="2013-09" db="EMBL/GenBank/DDBJ databases">
        <authorList>
            <consortium name="DOE Joint Genome Institute"/>
            <person name="Klenk H.-P."/>
            <person name="Huntemann M."/>
            <person name="Han J."/>
            <person name="Chen A."/>
            <person name="Kyrpides N."/>
            <person name="Mavromatis K."/>
            <person name="Markowitz V."/>
            <person name="Palaniappan K."/>
            <person name="Ivanova N."/>
            <person name="Schaumberg A."/>
            <person name="Pati A."/>
            <person name="Liolios K."/>
            <person name="Nordberg H.P."/>
            <person name="Cantor M.N."/>
            <person name="Hua S.X."/>
            <person name="Woyke T."/>
        </authorList>
    </citation>
    <scope>NUCLEOTIDE SEQUENCE [LARGE SCALE GENOMIC DNA]</scope>
    <source>
        <strain evidence="3 4">DSM 14336</strain>
        <plasmid evidence="4">1</plasmid>
    </source>
</reference>
<evidence type="ECO:0000313" key="3">
    <source>
        <dbReference type="EMBL" id="AHD03347.1"/>
    </source>
</evidence>
<dbReference type="EMBL" id="CP006774">
    <property type="protein sequence ID" value="AHD03347.1"/>
    <property type="molecule type" value="Genomic_DNA"/>
</dbReference>
<dbReference type="HOGENOM" id="CLU_069356_28_0_5"/>
<dbReference type="PATRIC" id="fig|999552.6.peg.4199"/>
<keyword evidence="3" id="KW-0614">Plasmid</keyword>
<evidence type="ECO:0008006" key="5">
    <source>
        <dbReference type="Google" id="ProtNLM"/>
    </source>
</evidence>
<keyword evidence="4" id="KW-1185">Reference proteome</keyword>
<dbReference type="AlphaFoldDB" id="V9W2D2"/>
<dbReference type="SUPFAM" id="SSF46689">
    <property type="entry name" value="Homeodomain-like"/>
    <property type="match status" value="1"/>
</dbReference>
<dbReference type="Proteomes" id="UP000018780">
    <property type="component" value="Plasmid unnamed"/>
</dbReference>
<dbReference type="Gene3D" id="1.10.357.10">
    <property type="entry name" value="Tetracycline Repressor, domain 2"/>
    <property type="match status" value="1"/>
</dbReference>
<keyword evidence="1" id="KW-0805">Transcription regulation</keyword>
<gene>
    <name evidence="3" type="ORF">METH_21220</name>
</gene>
<evidence type="ECO:0000256" key="1">
    <source>
        <dbReference type="ARBA" id="ARBA00023015"/>
    </source>
</evidence>
<dbReference type="SUPFAM" id="SSF48498">
    <property type="entry name" value="Tetracyclin repressor-like, C-terminal domain"/>
    <property type="match status" value="1"/>
</dbReference>
<geneLocation type="plasmid" evidence="4">
    <name>1</name>
</geneLocation>
<accession>V9W2D2</accession>
<keyword evidence="2" id="KW-0804">Transcription</keyword>
<name>V9W2D2_9RHOB</name>
<proteinExistence type="predicted"/>
<evidence type="ECO:0000256" key="2">
    <source>
        <dbReference type="ARBA" id="ARBA00023163"/>
    </source>
</evidence>
<dbReference type="KEGG" id="lmd:METH_21220"/>
<dbReference type="Gene3D" id="1.10.10.60">
    <property type="entry name" value="Homeodomain-like"/>
    <property type="match status" value="1"/>
</dbReference>
<dbReference type="InterPro" id="IPR009057">
    <property type="entry name" value="Homeodomain-like_sf"/>
</dbReference>
<dbReference type="PANTHER" id="PTHR47506:SF1">
    <property type="entry name" value="HTH-TYPE TRANSCRIPTIONAL REGULATOR YJDC"/>
    <property type="match status" value="1"/>
</dbReference>
<evidence type="ECO:0000313" key="4">
    <source>
        <dbReference type="Proteomes" id="UP000018780"/>
    </source>
</evidence>
<dbReference type="InterPro" id="IPR036271">
    <property type="entry name" value="Tet_transcr_reg_TetR-rel_C_sf"/>
</dbReference>
<protein>
    <recommendedName>
        <fullName evidence="5">TetR family transcriptional regulator</fullName>
    </recommendedName>
</protein>